<sequence length="47" mass="5589">MSIEMQGFNLKALEKFSKNSEFFLSFWGKERFKILRQCQVVLITTLT</sequence>
<comment type="caution">
    <text evidence="1">The sequence shown here is derived from an EMBL/GenBank/DDBJ whole genome shotgun (WGS) entry which is preliminary data.</text>
</comment>
<name>A0ABQ8C1T8_BRANA</name>
<organism evidence="1 2">
    <name type="scientific">Brassica napus</name>
    <name type="common">Rape</name>
    <dbReference type="NCBI Taxonomy" id="3708"/>
    <lineage>
        <taxon>Eukaryota</taxon>
        <taxon>Viridiplantae</taxon>
        <taxon>Streptophyta</taxon>
        <taxon>Embryophyta</taxon>
        <taxon>Tracheophyta</taxon>
        <taxon>Spermatophyta</taxon>
        <taxon>Magnoliopsida</taxon>
        <taxon>eudicotyledons</taxon>
        <taxon>Gunneridae</taxon>
        <taxon>Pentapetalae</taxon>
        <taxon>rosids</taxon>
        <taxon>malvids</taxon>
        <taxon>Brassicales</taxon>
        <taxon>Brassicaceae</taxon>
        <taxon>Brassiceae</taxon>
        <taxon>Brassica</taxon>
    </lineage>
</organism>
<gene>
    <name evidence="1" type="ORF">HID58_033677</name>
</gene>
<protein>
    <submittedName>
        <fullName evidence="1">Uncharacterized protein</fullName>
    </submittedName>
</protein>
<accession>A0ABQ8C1T8</accession>
<evidence type="ECO:0000313" key="1">
    <source>
        <dbReference type="EMBL" id="KAH0910356.1"/>
    </source>
</evidence>
<keyword evidence="2" id="KW-1185">Reference proteome</keyword>
<proteinExistence type="predicted"/>
<evidence type="ECO:0000313" key="2">
    <source>
        <dbReference type="Proteomes" id="UP000824890"/>
    </source>
</evidence>
<dbReference type="Proteomes" id="UP000824890">
    <property type="component" value="Unassembled WGS sequence"/>
</dbReference>
<reference evidence="1 2" key="1">
    <citation type="submission" date="2021-05" db="EMBL/GenBank/DDBJ databases">
        <title>Genome Assembly of Synthetic Allotetraploid Brassica napus Reveals Homoeologous Exchanges between Subgenomes.</title>
        <authorList>
            <person name="Davis J.T."/>
        </authorList>
    </citation>
    <scope>NUCLEOTIDE SEQUENCE [LARGE SCALE GENOMIC DNA]</scope>
    <source>
        <strain evidence="2">cv. Da-Ae</strain>
        <tissue evidence="1">Seedling</tissue>
    </source>
</reference>
<dbReference type="EMBL" id="JAGKQM010000009">
    <property type="protein sequence ID" value="KAH0910356.1"/>
    <property type="molecule type" value="Genomic_DNA"/>
</dbReference>